<dbReference type="Proteomes" id="UP001432146">
    <property type="component" value="Unassembled WGS sequence"/>
</dbReference>
<dbReference type="AlphaFoldDB" id="A0AAW1AL14"/>
<comment type="caution">
    <text evidence="1">The sequence shown here is derived from an EMBL/GenBank/DDBJ whole genome shotgun (WGS) entry which is preliminary data.</text>
</comment>
<sequence length="112" mass="12914">MCVIINIIISIQINRQKFTKIVLTFEQKEEVSIKVQVSNYRFNNVKLKYIMFVPDFKSNLLSVSSITEYGCKVIFHKDYAVIRHSDGSVAMKTEMRDGLYFSSIDESSKFAG</sequence>
<name>A0AAW1AL14_9HYME</name>
<evidence type="ECO:0000313" key="2">
    <source>
        <dbReference type="Proteomes" id="UP001432146"/>
    </source>
</evidence>
<evidence type="ECO:0000313" key="1">
    <source>
        <dbReference type="EMBL" id="KAK9310625.1"/>
    </source>
</evidence>
<proteinExistence type="predicted"/>
<organism evidence="1 2">
    <name type="scientific">Tetragonisca angustula</name>
    <dbReference type="NCBI Taxonomy" id="166442"/>
    <lineage>
        <taxon>Eukaryota</taxon>
        <taxon>Metazoa</taxon>
        <taxon>Ecdysozoa</taxon>
        <taxon>Arthropoda</taxon>
        <taxon>Hexapoda</taxon>
        <taxon>Insecta</taxon>
        <taxon>Pterygota</taxon>
        <taxon>Neoptera</taxon>
        <taxon>Endopterygota</taxon>
        <taxon>Hymenoptera</taxon>
        <taxon>Apocrita</taxon>
        <taxon>Aculeata</taxon>
        <taxon>Apoidea</taxon>
        <taxon>Anthophila</taxon>
        <taxon>Apidae</taxon>
        <taxon>Tetragonisca</taxon>
    </lineage>
</organism>
<dbReference type="EMBL" id="JAWNGG020000002">
    <property type="protein sequence ID" value="KAK9310625.1"/>
    <property type="molecule type" value="Genomic_DNA"/>
</dbReference>
<accession>A0AAW1AL14</accession>
<reference evidence="1 2" key="1">
    <citation type="submission" date="2024-05" db="EMBL/GenBank/DDBJ databases">
        <title>The nuclear and mitochondrial genome assemblies of Tetragonisca angustula (Apidae: Meliponini), a tiny yet remarkable pollinator in the Neotropics.</title>
        <authorList>
            <person name="Ferrari R."/>
            <person name="Ricardo P.C."/>
            <person name="Dias F.C."/>
            <person name="Araujo N.S."/>
            <person name="Soares D.O."/>
            <person name="Zhou Q.-S."/>
            <person name="Zhu C.-D."/>
            <person name="Coutinho L."/>
            <person name="Airas M.C."/>
            <person name="Batista T.M."/>
        </authorList>
    </citation>
    <scope>NUCLEOTIDE SEQUENCE [LARGE SCALE GENOMIC DNA]</scope>
    <source>
        <strain evidence="1">ASF017062</strain>
        <tissue evidence="1">Abdomen</tissue>
    </source>
</reference>
<keyword evidence="2" id="KW-1185">Reference proteome</keyword>
<gene>
    <name evidence="1" type="ORF">QLX08_000163</name>
</gene>
<protein>
    <submittedName>
        <fullName evidence="1">Uncharacterized protein</fullName>
    </submittedName>
</protein>